<evidence type="ECO:0000256" key="3">
    <source>
        <dbReference type="ARBA" id="ARBA00023082"/>
    </source>
</evidence>
<evidence type="ECO:0000256" key="4">
    <source>
        <dbReference type="ARBA" id="ARBA00023125"/>
    </source>
</evidence>
<dbReference type="NCBIfam" id="TIGR02937">
    <property type="entry name" value="sigma70-ECF"/>
    <property type="match status" value="1"/>
</dbReference>
<dbReference type="InterPro" id="IPR039425">
    <property type="entry name" value="RNA_pol_sigma-70-like"/>
</dbReference>
<evidence type="ECO:0000313" key="7">
    <source>
        <dbReference type="EMBL" id="RSM74396.1"/>
    </source>
</evidence>
<dbReference type="GO" id="GO:0006352">
    <property type="term" value="P:DNA-templated transcription initiation"/>
    <property type="evidence" value="ECO:0007669"/>
    <property type="project" value="InterPro"/>
</dbReference>
<dbReference type="PANTHER" id="PTHR43133">
    <property type="entry name" value="RNA POLYMERASE ECF-TYPE SIGMA FACTO"/>
    <property type="match status" value="1"/>
</dbReference>
<dbReference type="EMBL" id="QHKI01000052">
    <property type="protein sequence ID" value="RSM74396.1"/>
    <property type="molecule type" value="Genomic_DNA"/>
</dbReference>
<gene>
    <name evidence="7" type="ORF">DMH04_40380</name>
</gene>
<keyword evidence="3" id="KW-0731">Sigma factor</keyword>
<keyword evidence="2" id="KW-0805">Transcription regulation</keyword>
<keyword evidence="4" id="KW-0238">DNA-binding</keyword>
<dbReference type="InterPro" id="IPR013324">
    <property type="entry name" value="RNA_pol_sigma_r3/r4-like"/>
</dbReference>
<evidence type="ECO:0000256" key="5">
    <source>
        <dbReference type="ARBA" id="ARBA00023163"/>
    </source>
</evidence>
<comment type="caution">
    <text evidence="7">The sequence shown here is derived from an EMBL/GenBank/DDBJ whole genome shotgun (WGS) entry which is preliminary data.</text>
</comment>
<organism evidence="7 8">
    <name type="scientific">Kibdelosporangium aridum</name>
    <dbReference type="NCBI Taxonomy" id="2030"/>
    <lineage>
        <taxon>Bacteria</taxon>
        <taxon>Bacillati</taxon>
        <taxon>Actinomycetota</taxon>
        <taxon>Actinomycetes</taxon>
        <taxon>Pseudonocardiales</taxon>
        <taxon>Pseudonocardiaceae</taxon>
        <taxon>Kibdelosporangium</taxon>
    </lineage>
</organism>
<evidence type="ECO:0000256" key="2">
    <source>
        <dbReference type="ARBA" id="ARBA00023015"/>
    </source>
</evidence>
<dbReference type="InterPro" id="IPR036388">
    <property type="entry name" value="WH-like_DNA-bd_sf"/>
</dbReference>
<dbReference type="InterPro" id="IPR014284">
    <property type="entry name" value="RNA_pol_sigma-70_dom"/>
</dbReference>
<dbReference type="Gene3D" id="1.10.1740.10">
    <property type="match status" value="1"/>
</dbReference>
<dbReference type="InterPro" id="IPR007627">
    <property type="entry name" value="RNA_pol_sigma70_r2"/>
</dbReference>
<dbReference type="Proteomes" id="UP000287547">
    <property type="component" value="Unassembled WGS sequence"/>
</dbReference>
<dbReference type="OrthoDB" id="265863at2"/>
<dbReference type="InterPro" id="IPR013325">
    <property type="entry name" value="RNA_pol_sigma_r2"/>
</dbReference>
<dbReference type="GO" id="GO:0016987">
    <property type="term" value="F:sigma factor activity"/>
    <property type="evidence" value="ECO:0007669"/>
    <property type="project" value="UniProtKB-KW"/>
</dbReference>
<dbReference type="SUPFAM" id="SSF88946">
    <property type="entry name" value="Sigma2 domain of RNA polymerase sigma factors"/>
    <property type="match status" value="1"/>
</dbReference>
<dbReference type="PANTHER" id="PTHR43133:SF8">
    <property type="entry name" value="RNA POLYMERASE SIGMA FACTOR HI_1459-RELATED"/>
    <property type="match status" value="1"/>
</dbReference>
<feature type="domain" description="RNA polymerase sigma-70 region 2" evidence="6">
    <location>
        <begin position="12"/>
        <end position="74"/>
    </location>
</feature>
<dbReference type="Gene3D" id="1.10.10.10">
    <property type="entry name" value="Winged helix-like DNA-binding domain superfamily/Winged helix DNA-binding domain"/>
    <property type="match status" value="1"/>
</dbReference>
<reference evidence="7 8" key="1">
    <citation type="submission" date="2018-05" db="EMBL/GenBank/DDBJ databases">
        <title>Evolution of GPA BGCs.</title>
        <authorList>
            <person name="Waglechner N."/>
            <person name="Wright G.D."/>
        </authorList>
    </citation>
    <scope>NUCLEOTIDE SEQUENCE [LARGE SCALE GENOMIC DNA]</scope>
    <source>
        <strain evidence="7 8">A82846</strain>
    </source>
</reference>
<dbReference type="AlphaFoldDB" id="A0A428YWH6"/>
<name>A0A428YWH6_KIBAR</name>
<evidence type="ECO:0000313" key="8">
    <source>
        <dbReference type="Proteomes" id="UP000287547"/>
    </source>
</evidence>
<protein>
    <recommendedName>
        <fullName evidence="6">RNA polymerase sigma-70 region 2 domain-containing protein</fullName>
    </recommendedName>
</protein>
<dbReference type="RefSeq" id="WP_125728112.1">
    <property type="nucleotide sequence ID" value="NZ_QHKI01000052.1"/>
</dbReference>
<dbReference type="GO" id="GO:0003677">
    <property type="term" value="F:DNA binding"/>
    <property type="evidence" value="ECO:0007669"/>
    <property type="project" value="UniProtKB-KW"/>
</dbReference>
<comment type="similarity">
    <text evidence="1">Belongs to the sigma-70 factor family. ECF subfamily.</text>
</comment>
<keyword evidence="5" id="KW-0804">Transcription</keyword>
<sequence>MDEPDEQGWRELVAAHGPKVWAVARAYKLSDADADDVFQTTWLNLAEHLKDIRDSGRVSAWLATAAKRECLRVLSVRRPLPVRWQPELVEDGVEHVILRDERDRQLWRAFRTLPDRCQRLLRLYVYAPEFSYAQLADAIGIRADSIGQTKGRCLRELKGRLDKSLFDQVDPTPEVIAVPRQTGPRFTTSSQAVTRSADASLRFDDHERCIQVEIGALLTGMVTPRADIQVWWPNGMVSVDVDQHGLFKADVPSGPVRLAVDGVVTDWFVR</sequence>
<proteinExistence type="inferred from homology"/>
<accession>A0A428YWH6</accession>
<dbReference type="SUPFAM" id="SSF88659">
    <property type="entry name" value="Sigma3 and sigma4 domains of RNA polymerase sigma factors"/>
    <property type="match status" value="1"/>
</dbReference>
<evidence type="ECO:0000259" key="6">
    <source>
        <dbReference type="Pfam" id="PF04542"/>
    </source>
</evidence>
<dbReference type="Pfam" id="PF04542">
    <property type="entry name" value="Sigma70_r2"/>
    <property type="match status" value="1"/>
</dbReference>
<evidence type="ECO:0000256" key="1">
    <source>
        <dbReference type="ARBA" id="ARBA00010641"/>
    </source>
</evidence>